<gene>
    <name evidence="2" type="ORF">EAS64_05055</name>
</gene>
<evidence type="ECO:0000256" key="1">
    <source>
        <dbReference type="SAM" id="Phobius"/>
    </source>
</evidence>
<feature type="transmembrane region" description="Helical" evidence="1">
    <location>
        <begin position="21"/>
        <end position="41"/>
    </location>
</feature>
<keyword evidence="1" id="KW-0472">Membrane</keyword>
<organism evidence="2 3">
    <name type="scientific">Trebonia kvetii</name>
    <dbReference type="NCBI Taxonomy" id="2480626"/>
    <lineage>
        <taxon>Bacteria</taxon>
        <taxon>Bacillati</taxon>
        <taxon>Actinomycetota</taxon>
        <taxon>Actinomycetes</taxon>
        <taxon>Streptosporangiales</taxon>
        <taxon>Treboniaceae</taxon>
        <taxon>Trebonia</taxon>
    </lineage>
</organism>
<sequence length="112" mass="11111">MDEVRFGSSREAGLPSRRLRALAVGASVAGVAAAGVAYAVIANSAHHPMTSQPAVAQSAAALPDPARLLPSAGCSPAQADWPSLAGLPASMRPGALPVIVDAQFSGRCLAPG</sequence>
<dbReference type="AlphaFoldDB" id="A0A6P2C6X5"/>
<dbReference type="EMBL" id="RPFW01000001">
    <property type="protein sequence ID" value="TVZ06737.1"/>
    <property type="molecule type" value="Genomic_DNA"/>
</dbReference>
<evidence type="ECO:0000313" key="3">
    <source>
        <dbReference type="Proteomes" id="UP000460272"/>
    </source>
</evidence>
<evidence type="ECO:0000313" key="2">
    <source>
        <dbReference type="EMBL" id="TVZ06737.1"/>
    </source>
</evidence>
<accession>A0A6P2C6X5</accession>
<comment type="caution">
    <text evidence="2">The sequence shown here is derived from an EMBL/GenBank/DDBJ whole genome shotgun (WGS) entry which is preliminary data.</text>
</comment>
<keyword evidence="3" id="KW-1185">Reference proteome</keyword>
<proteinExistence type="predicted"/>
<dbReference type="RefSeq" id="WP_145851490.1">
    <property type="nucleotide sequence ID" value="NZ_RPFW01000001.1"/>
</dbReference>
<keyword evidence="1" id="KW-0812">Transmembrane</keyword>
<protein>
    <submittedName>
        <fullName evidence="2">Uncharacterized protein</fullName>
    </submittedName>
</protein>
<keyword evidence="1" id="KW-1133">Transmembrane helix</keyword>
<reference evidence="2 3" key="1">
    <citation type="submission" date="2018-11" db="EMBL/GenBank/DDBJ databases">
        <title>Trebonia kvetii gen.nov., sp.nov., a novel acidophilic actinobacterium, and proposal of the new actinobacterial family Treboniaceae fam. nov.</title>
        <authorList>
            <person name="Rapoport D."/>
            <person name="Sagova-Mareckova M."/>
            <person name="Sedlacek I."/>
            <person name="Provaznik J."/>
            <person name="Kralova S."/>
            <person name="Pavlinic D."/>
            <person name="Benes V."/>
            <person name="Kopecky J."/>
        </authorList>
    </citation>
    <scope>NUCLEOTIDE SEQUENCE [LARGE SCALE GENOMIC DNA]</scope>
    <source>
        <strain evidence="2 3">15Tr583</strain>
    </source>
</reference>
<dbReference type="Proteomes" id="UP000460272">
    <property type="component" value="Unassembled WGS sequence"/>
</dbReference>
<name>A0A6P2C6X5_9ACTN</name>